<dbReference type="InterPro" id="IPR011250">
    <property type="entry name" value="OMP/PagP_B-barrel"/>
</dbReference>
<evidence type="ECO:0000313" key="2">
    <source>
        <dbReference type="Proteomes" id="UP000318307"/>
    </source>
</evidence>
<accession>A0A562RZ68</accession>
<dbReference type="RefSeq" id="WP_222427535.1">
    <property type="nucleotide sequence ID" value="NZ_VLLC01000005.1"/>
</dbReference>
<sequence length="134" mass="14631">MSIAIGILSSYNDGYLYDYNRYSGFKLYKVKAYTQELRMGVKKIWEPGSHVRPFIGGGVALFRAELEAEASNGMKHSEDDTGYGIWLSGGVYWTLGSSFNIGFELGGSSGKVTVGNEDIDAGGGHFGLLLGYHW</sequence>
<dbReference type="Proteomes" id="UP000318307">
    <property type="component" value="Unassembled WGS sequence"/>
</dbReference>
<comment type="caution">
    <text evidence="1">The sequence shown here is derived from an EMBL/GenBank/DDBJ whole genome shotgun (WGS) entry which is preliminary data.</text>
</comment>
<proteinExistence type="predicted"/>
<organism evidence="1 2">
    <name type="scientific">Desulfobotulus alkaliphilus</name>
    <dbReference type="NCBI Taxonomy" id="622671"/>
    <lineage>
        <taxon>Bacteria</taxon>
        <taxon>Pseudomonadati</taxon>
        <taxon>Thermodesulfobacteriota</taxon>
        <taxon>Desulfobacteria</taxon>
        <taxon>Desulfobacterales</taxon>
        <taxon>Desulfobacteraceae</taxon>
        <taxon>Desulfobotulus</taxon>
    </lineage>
</organism>
<dbReference type="AlphaFoldDB" id="A0A562RZ68"/>
<evidence type="ECO:0000313" key="1">
    <source>
        <dbReference type="EMBL" id="TWI74422.1"/>
    </source>
</evidence>
<dbReference type="SUPFAM" id="SSF56925">
    <property type="entry name" value="OMPA-like"/>
    <property type="match status" value="1"/>
</dbReference>
<name>A0A562RZ68_9BACT</name>
<protein>
    <recommendedName>
        <fullName evidence="3">Outer membrane protein with beta-barrel domain</fullName>
    </recommendedName>
</protein>
<evidence type="ECO:0008006" key="3">
    <source>
        <dbReference type="Google" id="ProtNLM"/>
    </source>
</evidence>
<dbReference type="EMBL" id="VLLC01000005">
    <property type="protein sequence ID" value="TWI74422.1"/>
    <property type="molecule type" value="Genomic_DNA"/>
</dbReference>
<reference evidence="1 2" key="1">
    <citation type="submission" date="2019-07" db="EMBL/GenBank/DDBJ databases">
        <title>Genome sequencing of 100 strains of the haloalkaliphilic chemolithoautotrophic sulfur-oxidizing bacterium Thioalkalivibrio.</title>
        <authorList>
            <person name="Muyzer G."/>
        </authorList>
    </citation>
    <scope>NUCLEOTIDE SEQUENCE [LARGE SCALE GENOMIC DNA]</scope>
    <source>
        <strain evidence="1 2">ASO4-4</strain>
    </source>
</reference>
<keyword evidence="2" id="KW-1185">Reference proteome</keyword>
<gene>
    <name evidence="1" type="ORF">LZ24_01028</name>
</gene>